<evidence type="ECO:0000256" key="1">
    <source>
        <dbReference type="SAM" id="MobiDB-lite"/>
    </source>
</evidence>
<evidence type="ECO:0000313" key="2">
    <source>
        <dbReference type="EMBL" id="KAH6888636.1"/>
    </source>
</evidence>
<reference evidence="2 3" key="1">
    <citation type="journal article" date="2021" name="Nat. Commun.">
        <title>Genetic determinants of endophytism in the Arabidopsis root mycobiome.</title>
        <authorList>
            <person name="Mesny F."/>
            <person name="Miyauchi S."/>
            <person name="Thiergart T."/>
            <person name="Pickel B."/>
            <person name="Atanasova L."/>
            <person name="Karlsson M."/>
            <person name="Huettel B."/>
            <person name="Barry K.W."/>
            <person name="Haridas S."/>
            <person name="Chen C."/>
            <person name="Bauer D."/>
            <person name="Andreopoulos W."/>
            <person name="Pangilinan J."/>
            <person name="LaButti K."/>
            <person name="Riley R."/>
            <person name="Lipzen A."/>
            <person name="Clum A."/>
            <person name="Drula E."/>
            <person name="Henrissat B."/>
            <person name="Kohler A."/>
            <person name="Grigoriev I.V."/>
            <person name="Martin F.M."/>
            <person name="Hacquard S."/>
        </authorList>
    </citation>
    <scope>NUCLEOTIDE SEQUENCE [LARGE SCALE GENOMIC DNA]</scope>
    <source>
        <strain evidence="2 3">MPI-CAGE-CH-0241</strain>
    </source>
</reference>
<organism evidence="2 3">
    <name type="scientific">Thelonectria olida</name>
    <dbReference type="NCBI Taxonomy" id="1576542"/>
    <lineage>
        <taxon>Eukaryota</taxon>
        <taxon>Fungi</taxon>
        <taxon>Dikarya</taxon>
        <taxon>Ascomycota</taxon>
        <taxon>Pezizomycotina</taxon>
        <taxon>Sordariomycetes</taxon>
        <taxon>Hypocreomycetidae</taxon>
        <taxon>Hypocreales</taxon>
        <taxon>Nectriaceae</taxon>
        <taxon>Thelonectria</taxon>
    </lineage>
</organism>
<accession>A0A9P8W2S9</accession>
<name>A0A9P8W2S9_9HYPO</name>
<protein>
    <submittedName>
        <fullName evidence="2">Uncharacterized protein</fullName>
    </submittedName>
</protein>
<dbReference type="EMBL" id="JAGPYM010000012">
    <property type="protein sequence ID" value="KAH6888636.1"/>
    <property type="molecule type" value="Genomic_DNA"/>
</dbReference>
<proteinExistence type="predicted"/>
<dbReference type="Proteomes" id="UP000777438">
    <property type="component" value="Unassembled WGS sequence"/>
</dbReference>
<keyword evidence="3" id="KW-1185">Reference proteome</keyword>
<dbReference type="InterPro" id="IPR013268">
    <property type="entry name" value="UTP16"/>
</dbReference>
<evidence type="ECO:0000313" key="3">
    <source>
        <dbReference type="Proteomes" id="UP000777438"/>
    </source>
</evidence>
<feature type="compositionally biased region" description="Low complexity" evidence="1">
    <location>
        <begin position="112"/>
        <end position="123"/>
    </location>
</feature>
<feature type="region of interest" description="Disordered" evidence="1">
    <location>
        <begin position="1"/>
        <end position="207"/>
    </location>
</feature>
<sequence>MAPMTRKRKSQLASNPDAALDVSASDDSKSQQKLPVRAKDGKSPKSASPPAKGTMKVFTDEDNDAAILAPALEVPKETLPENDEDEEEEDSDDEAPEAVSTSKVASEMKKSAQATQKAAQEQAAAEKRKRQQRDVLFKQQAEERKKAEEETKAVEKAAEAKATGRRRRNDKVQVPNLLPAEFLTDSSSEDEDDKPSGLGAPRSKKRKLAIIEKDLGLESRGPRDQRVGSTVYRVARKVDERTAPKLSKQSVNIRDGLLKRGRAAVPARRR</sequence>
<comment type="caution">
    <text evidence="2">The sequence shown here is derived from an EMBL/GenBank/DDBJ whole genome shotgun (WGS) entry which is preliminary data.</text>
</comment>
<feature type="compositionally biased region" description="Basic residues" evidence="1">
    <location>
        <begin position="1"/>
        <end position="10"/>
    </location>
</feature>
<feature type="compositionally biased region" description="Basic and acidic residues" evidence="1">
    <location>
        <begin position="132"/>
        <end position="159"/>
    </location>
</feature>
<gene>
    <name evidence="2" type="ORF">B0T10DRAFT_549073</name>
</gene>
<dbReference type="Pfam" id="PF08297">
    <property type="entry name" value="U3_snoRNA_assoc"/>
    <property type="match status" value="1"/>
</dbReference>
<dbReference type="GO" id="GO:0030515">
    <property type="term" value="F:snoRNA binding"/>
    <property type="evidence" value="ECO:0007669"/>
    <property type="project" value="InterPro"/>
</dbReference>
<dbReference type="GO" id="GO:0006364">
    <property type="term" value="P:rRNA processing"/>
    <property type="evidence" value="ECO:0007669"/>
    <property type="project" value="InterPro"/>
</dbReference>
<feature type="compositionally biased region" description="Acidic residues" evidence="1">
    <location>
        <begin position="80"/>
        <end position="96"/>
    </location>
</feature>
<dbReference type="AlphaFoldDB" id="A0A9P8W2S9"/>
<dbReference type="OrthoDB" id="5245631at2759"/>